<protein>
    <submittedName>
        <fullName evidence="7">Uncharacterized protein</fullName>
    </submittedName>
</protein>
<keyword evidence="2" id="KW-1003">Cell membrane</keyword>
<evidence type="ECO:0000256" key="6">
    <source>
        <dbReference type="SAM" id="Phobius"/>
    </source>
</evidence>
<feature type="transmembrane region" description="Helical" evidence="6">
    <location>
        <begin position="162"/>
        <end position="182"/>
    </location>
</feature>
<name>A0A143BLC6_9BACT</name>
<evidence type="ECO:0000256" key="3">
    <source>
        <dbReference type="ARBA" id="ARBA00022692"/>
    </source>
</evidence>
<feature type="transmembrane region" description="Helical" evidence="6">
    <location>
        <begin position="258"/>
        <end position="281"/>
    </location>
</feature>
<evidence type="ECO:0000256" key="4">
    <source>
        <dbReference type="ARBA" id="ARBA00022989"/>
    </source>
</evidence>
<evidence type="ECO:0000256" key="2">
    <source>
        <dbReference type="ARBA" id="ARBA00022475"/>
    </source>
</evidence>
<dbReference type="PANTHER" id="PTHR42723:SF1">
    <property type="entry name" value="CHLOROPHYLL SYNTHASE, CHLOROPLASTIC"/>
    <property type="match status" value="1"/>
</dbReference>
<dbReference type="STRING" id="1379270.GEMMAAP_12495"/>
<dbReference type="PANTHER" id="PTHR42723">
    <property type="entry name" value="CHLOROPHYLL SYNTHASE"/>
    <property type="match status" value="1"/>
</dbReference>
<evidence type="ECO:0000256" key="1">
    <source>
        <dbReference type="ARBA" id="ARBA00004141"/>
    </source>
</evidence>
<dbReference type="Gene3D" id="1.10.357.140">
    <property type="entry name" value="UbiA prenyltransferase"/>
    <property type="match status" value="1"/>
</dbReference>
<evidence type="ECO:0000256" key="5">
    <source>
        <dbReference type="ARBA" id="ARBA00023136"/>
    </source>
</evidence>
<feature type="transmembrane region" description="Helical" evidence="6">
    <location>
        <begin position="188"/>
        <end position="205"/>
    </location>
</feature>
<organism evidence="7 8">
    <name type="scientific">Gemmatimonas phototrophica</name>
    <dbReference type="NCBI Taxonomy" id="1379270"/>
    <lineage>
        <taxon>Bacteria</taxon>
        <taxon>Pseudomonadati</taxon>
        <taxon>Gemmatimonadota</taxon>
        <taxon>Gemmatimonadia</taxon>
        <taxon>Gemmatimonadales</taxon>
        <taxon>Gemmatimonadaceae</taxon>
        <taxon>Gemmatimonas</taxon>
    </lineage>
</organism>
<keyword evidence="3 6" id="KW-0812">Transmembrane</keyword>
<dbReference type="InterPro" id="IPR050475">
    <property type="entry name" value="Prenyltransferase_related"/>
</dbReference>
<dbReference type="EMBL" id="CP011454">
    <property type="protein sequence ID" value="AMW05403.1"/>
    <property type="molecule type" value="Genomic_DNA"/>
</dbReference>
<evidence type="ECO:0000313" key="8">
    <source>
        <dbReference type="Proteomes" id="UP000076404"/>
    </source>
</evidence>
<dbReference type="KEGG" id="gph:GEMMAAP_12495"/>
<comment type="subcellular location">
    <subcellularLocation>
        <location evidence="1">Membrane</location>
        <topology evidence="1">Multi-pass membrane protein</topology>
    </subcellularLocation>
</comment>
<dbReference type="GO" id="GO:0016765">
    <property type="term" value="F:transferase activity, transferring alkyl or aryl (other than methyl) groups"/>
    <property type="evidence" value="ECO:0007669"/>
    <property type="project" value="InterPro"/>
</dbReference>
<dbReference type="AlphaFoldDB" id="A0A143BLC6"/>
<sequence length="318" mass="33527">MHGEFTHLRPRLLSAATVLSRWRVLRGVWQGSRPHNAAVAAVSTTLGTWLSYASVRHEPFSVGVFDRGWHWGAPVCALLAVAAANLYNDARDLAADRVNAPHRPIPQGLLSVRQAMIAAAGSAVLAGVCATQLQGNARWLALVAIVAGLAYSPMLKSTVLIGNAWVAGLSAATIALGALEVGPMTPEVWMAVVSLTLFVLAREILKSMADQVGDAQAHLTSVATRLGVHGASRLMLTVSVLCVLSLLAPLFVRRGHPYAVTSFVLVAVAGGVFPLATAWYLSARDLPREQSAPRYQKALRLTKAGGLALLGAFGVLVA</sequence>
<keyword evidence="4 6" id="KW-1133">Transmembrane helix</keyword>
<feature type="transmembrane region" description="Helical" evidence="6">
    <location>
        <begin position="68"/>
        <end position="87"/>
    </location>
</feature>
<dbReference type="InterPro" id="IPR000537">
    <property type="entry name" value="UbiA_prenyltransferase"/>
</dbReference>
<dbReference type="GO" id="GO:0016020">
    <property type="term" value="C:membrane"/>
    <property type="evidence" value="ECO:0007669"/>
    <property type="project" value="UniProtKB-SubCell"/>
</dbReference>
<dbReference type="eggNOG" id="COG0382">
    <property type="taxonomic scope" value="Bacteria"/>
</dbReference>
<reference evidence="7 8" key="1">
    <citation type="journal article" date="2014" name="Proc. Natl. Acad. Sci. U.S.A.">
        <title>Functional type 2 photosynthetic reaction centers found in the rare bacterial phylum Gemmatimonadetes.</title>
        <authorList>
            <person name="Zeng Y."/>
            <person name="Feng F."/>
            <person name="Medova H."/>
            <person name="Dean J."/>
            <person name="Koblizek M."/>
        </authorList>
    </citation>
    <scope>NUCLEOTIDE SEQUENCE [LARGE SCALE GENOMIC DNA]</scope>
    <source>
        <strain evidence="7 8">AP64</strain>
    </source>
</reference>
<keyword evidence="8" id="KW-1185">Reference proteome</keyword>
<reference evidence="7 8" key="2">
    <citation type="journal article" date="2016" name="Environ. Microbiol. Rep.">
        <title>Metagenomic evidence for the presence of phototrophic Gemmatimonadetes bacteria in diverse environments.</title>
        <authorList>
            <person name="Zeng Y."/>
            <person name="Baumbach J."/>
            <person name="Barbosa E.G."/>
            <person name="Azevedo V."/>
            <person name="Zhang C."/>
            <person name="Koblizek M."/>
        </authorList>
    </citation>
    <scope>NUCLEOTIDE SEQUENCE [LARGE SCALE GENOMIC DNA]</scope>
    <source>
        <strain evidence="7 8">AP64</strain>
    </source>
</reference>
<feature type="transmembrane region" description="Helical" evidence="6">
    <location>
        <begin position="234"/>
        <end position="252"/>
    </location>
</feature>
<dbReference type="Proteomes" id="UP000076404">
    <property type="component" value="Chromosome"/>
</dbReference>
<proteinExistence type="predicted"/>
<feature type="transmembrane region" description="Helical" evidence="6">
    <location>
        <begin position="139"/>
        <end position="155"/>
    </location>
</feature>
<dbReference type="Gene3D" id="1.20.120.1780">
    <property type="entry name" value="UbiA prenyltransferase"/>
    <property type="match status" value="1"/>
</dbReference>
<keyword evidence="5 6" id="KW-0472">Membrane</keyword>
<gene>
    <name evidence="7" type="ORF">GEMMAAP_12495</name>
</gene>
<dbReference type="Pfam" id="PF01040">
    <property type="entry name" value="UbiA"/>
    <property type="match status" value="1"/>
</dbReference>
<accession>A0A143BLC6</accession>
<dbReference type="InterPro" id="IPR044878">
    <property type="entry name" value="UbiA_sf"/>
</dbReference>
<evidence type="ECO:0000313" key="7">
    <source>
        <dbReference type="EMBL" id="AMW05403.1"/>
    </source>
</evidence>
<feature type="transmembrane region" description="Helical" evidence="6">
    <location>
        <begin position="108"/>
        <end position="133"/>
    </location>
</feature>